<feature type="compositionally biased region" description="Polar residues" evidence="10">
    <location>
        <begin position="10"/>
        <end position="22"/>
    </location>
</feature>
<evidence type="ECO:0000256" key="9">
    <source>
        <dbReference type="SAM" id="Coils"/>
    </source>
</evidence>
<evidence type="ECO:0000313" key="11">
    <source>
        <dbReference type="EMBL" id="GAA2215917.1"/>
    </source>
</evidence>
<keyword evidence="6 9" id="KW-0175">Coiled coil</keyword>
<comment type="caution">
    <text evidence="11">The sequence shown here is derived from an EMBL/GenBank/DDBJ whole genome shotgun (WGS) entry which is preliminary data.</text>
</comment>
<evidence type="ECO:0000256" key="2">
    <source>
        <dbReference type="ARBA" id="ARBA00009008"/>
    </source>
</evidence>
<feature type="region of interest" description="Disordered" evidence="10">
    <location>
        <begin position="1"/>
        <end position="59"/>
    </location>
</feature>
<feature type="coiled-coil region" evidence="9">
    <location>
        <begin position="78"/>
        <end position="105"/>
    </location>
</feature>
<name>A0ABN3D274_9ACTN</name>
<dbReference type="RefSeq" id="WP_344495037.1">
    <property type="nucleotide sequence ID" value="NZ_BAAAQX010000057.1"/>
</dbReference>
<keyword evidence="4" id="KW-0963">Cytoplasm</keyword>
<accession>A0ABN3D274</accession>
<dbReference type="InterPro" id="IPR019933">
    <property type="entry name" value="DivIVA_domain"/>
</dbReference>
<keyword evidence="7" id="KW-0131">Cell cycle</keyword>
<evidence type="ECO:0000256" key="7">
    <source>
        <dbReference type="ARBA" id="ARBA00023306"/>
    </source>
</evidence>
<proteinExistence type="inferred from homology"/>
<protein>
    <recommendedName>
        <fullName evidence="3">Cell wall synthesis protein Wag31</fullName>
    </recommendedName>
    <alternativeName>
        <fullName evidence="8">Antigen 84</fullName>
    </alternativeName>
</protein>
<dbReference type="PANTHER" id="PTHR35794">
    <property type="entry name" value="CELL DIVISION PROTEIN DIVIVA"/>
    <property type="match status" value="1"/>
</dbReference>
<evidence type="ECO:0000256" key="10">
    <source>
        <dbReference type="SAM" id="MobiDB-lite"/>
    </source>
</evidence>
<evidence type="ECO:0000256" key="8">
    <source>
        <dbReference type="ARBA" id="ARBA00031737"/>
    </source>
</evidence>
<reference evidence="11 12" key="1">
    <citation type="journal article" date="2019" name="Int. J. Syst. Evol. Microbiol.">
        <title>The Global Catalogue of Microorganisms (GCM) 10K type strain sequencing project: providing services to taxonomists for standard genome sequencing and annotation.</title>
        <authorList>
            <consortium name="The Broad Institute Genomics Platform"/>
            <consortium name="The Broad Institute Genome Sequencing Center for Infectious Disease"/>
            <person name="Wu L."/>
            <person name="Ma J."/>
        </authorList>
    </citation>
    <scope>NUCLEOTIDE SEQUENCE [LARGE SCALE GENOMIC DNA]</scope>
    <source>
        <strain evidence="11 12">JCM 16114</strain>
    </source>
</reference>
<sequence length="277" mass="30696">MNDPVEQFHATYSQEQDGNTGWSEPGETTGAPWEEPQWDEPRAASSNGHHHPAERLTPAQLRAVVFRRAPLGRRGLDEDQVNNLLDRVEEELSRLAQEKKALSAEVELLRGYVSDSSAIPAPQPDTPAASAAPPSSPTPTRRETGLARVEQPGHVESQTVASRMQEAHVYAAQLLSQAQQTADQYIQDAQRYARELVDDARYRRAELLSKEQAAPGSPGSPGAENWEREAARLRTANQEYRGKLRDYFELLLMNLDEWETAEGISTPPTPGSPDLPD</sequence>
<dbReference type="Gene3D" id="6.10.250.660">
    <property type="match status" value="1"/>
</dbReference>
<keyword evidence="5" id="KW-0132">Cell division</keyword>
<dbReference type="NCBIfam" id="TIGR03544">
    <property type="entry name" value="DivI1A_domain"/>
    <property type="match status" value="1"/>
</dbReference>
<evidence type="ECO:0000256" key="4">
    <source>
        <dbReference type="ARBA" id="ARBA00022490"/>
    </source>
</evidence>
<dbReference type="InterPro" id="IPR007793">
    <property type="entry name" value="DivIVA_fam"/>
</dbReference>
<comment type="similarity">
    <text evidence="2">Belongs to the DivIVA family.</text>
</comment>
<dbReference type="EMBL" id="BAAAQX010000057">
    <property type="protein sequence ID" value="GAA2215917.1"/>
    <property type="molecule type" value="Genomic_DNA"/>
</dbReference>
<feature type="region of interest" description="Disordered" evidence="10">
    <location>
        <begin position="117"/>
        <end position="150"/>
    </location>
</feature>
<evidence type="ECO:0000256" key="5">
    <source>
        <dbReference type="ARBA" id="ARBA00022618"/>
    </source>
</evidence>
<evidence type="ECO:0000256" key="6">
    <source>
        <dbReference type="ARBA" id="ARBA00023054"/>
    </source>
</evidence>
<organism evidence="11 12">
    <name type="scientific">Nonomuraea monospora</name>
    <dbReference type="NCBI Taxonomy" id="568818"/>
    <lineage>
        <taxon>Bacteria</taxon>
        <taxon>Bacillati</taxon>
        <taxon>Actinomycetota</taxon>
        <taxon>Actinomycetes</taxon>
        <taxon>Streptosporangiales</taxon>
        <taxon>Streptosporangiaceae</taxon>
        <taxon>Nonomuraea</taxon>
    </lineage>
</organism>
<evidence type="ECO:0000256" key="1">
    <source>
        <dbReference type="ARBA" id="ARBA00004496"/>
    </source>
</evidence>
<comment type="subcellular location">
    <subcellularLocation>
        <location evidence="1">Cytoplasm</location>
    </subcellularLocation>
</comment>
<dbReference type="Proteomes" id="UP001499843">
    <property type="component" value="Unassembled WGS sequence"/>
</dbReference>
<dbReference type="PANTHER" id="PTHR35794:SF2">
    <property type="entry name" value="CELL DIVISION PROTEIN DIVIVA"/>
    <property type="match status" value="1"/>
</dbReference>
<gene>
    <name evidence="11" type="ORF">GCM10009850_113850</name>
</gene>
<keyword evidence="12" id="KW-1185">Reference proteome</keyword>
<evidence type="ECO:0000256" key="3">
    <source>
        <dbReference type="ARBA" id="ARBA00018787"/>
    </source>
</evidence>
<evidence type="ECO:0000313" key="12">
    <source>
        <dbReference type="Proteomes" id="UP001499843"/>
    </source>
</evidence>